<reference evidence="1" key="1">
    <citation type="journal article" date="2015" name="Nature">
        <title>Complex archaea that bridge the gap between prokaryotes and eukaryotes.</title>
        <authorList>
            <person name="Spang A."/>
            <person name="Saw J.H."/>
            <person name="Jorgensen S.L."/>
            <person name="Zaremba-Niedzwiedzka K."/>
            <person name="Martijn J."/>
            <person name="Lind A.E."/>
            <person name="van Eijk R."/>
            <person name="Schleper C."/>
            <person name="Guy L."/>
            <person name="Ettema T.J."/>
        </authorList>
    </citation>
    <scope>NUCLEOTIDE SEQUENCE</scope>
</reference>
<evidence type="ECO:0000313" key="1">
    <source>
        <dbReference type="EMBL" id="KKM85703.1"/>
    </source>
</evidence>
<dbReference type="EMBL" id="LAZR01007369">
    <property type="protein sequence ID" value="KKM85703.1"/>
    <property type="molecule type" value="Genomic_DNA"/>
</dbReference>
<comment type="caution">
    <text evidence="1">The sequence shown here is derived from an EMBL/GenBank/DDBJ whole genome shotgun (WGS) entry which is preliminary data.</text>
</comment>
<gene>
    <name evidence="1" type="ORF">LCGC14_1286450</name>
</gene>
<dbReference type="AlphaFoldDB" id="A0A0F9KVE9"/>
<proteinExistence type="predicted"/>
<sequence>MKRRIKFDFDEVSFRTLDKLRILNGYSTLGESVRDCIKIFANIDEQSRKGFSEVILRNPNTGEQLRLEVDKICKKELK</sequence>
<protein>
    <submittedName>
        <fullName evidence="1">Uncharacterized protein</fullName>
    </submittedName>
</protein>
<accession>A0A0F9KVE9</accession>
<name>A0A0F9KVE9_9ZZZZ</name>
<organism evidence="1">
    <name type="scientific">marine sediment metagenome</name>
    <dbReference type="NCBI Taxonomy" id="412755"/>
    <lineage>
        <taxon>unclassified sequences</taxon>
        <taxon>metagenomes</taxon>
        <taxon>ecological metagenomes</taxon>
    </lineage>
</organism>